<feature type="non-terminal residue" evidence="1">
    <location>
        <position position="80"/>
    </location>
</feature>
<reference evidence="1 2" key="1">
    <citation type="submission" date="2020-08" db="EMBL/GenBank/DDBJ databases">
        <title>Novel species isolated from subtropical streams in China.</title>
        <authorList>
            <person name="Lu H."/>
        </authorList>
    </citation>
    <scope>NUCLEOTIDE SEQUENCE [LARGE SCALE GENOMIC DNA]</scope>
    <source>
        <strain evidence="1 2">NL8W</strain>
    </source>
</reference>
<comment type="caution">
    <text evidence="1">The sequence shown here is derived from an EMBL/GenBank/DDBJ whole genome shotgun (WGS) entry which is preliminary data.</text>
</comment>
<proteinExistence type="predicted"/>
<dbReference type="EMBL" id="JACOFX010000097">
    <property type="protein sequence ID" value="MBC3911662.1"/>
    <property type="molecule type" value="Genomic_DNA"/>
</dbReference>
<keyword evidence="2" id="KW-1185">Reference proteome</keyword>
<evidence type="ECO:0000313" key="2">
    <source>
        <dbReference type="Proteomes" id="UP000646911"/>
    </source>
</evidence>
<evidence type="ECO:0000313" key="1">
    <source>
        <dbReference type="EMBL" id="MBC3911662.1"/>
    </source>
</evidence>
<gene>
    <name evidence="1" type="ORF">H8L47_29345</name>
</gene>
<accession>A0ABR6ZIX1</accession>
<dbReference type="Proteomes" id="UP000646911">
    <property type="component" value="Unassembled WGS sequence"/>
</dbReference>
<protein>
    <submittedName>
        <fullName evidence="1">IS110 family transposase</fullName>
    </submittedName>
</protein>
<name>A0ABR6ZIX1_9BURK</name>
<organism evidence="1 2">
    <name type="scientific">Undibacterium umbellatum</name>
    <dbReference type="NCBI Taxonomy" id="2762300"/>
    <lineage>
        <taxon>Bacteria</taxon>
        <taxon>Pseudomonadati</taxon>
        <taxon>Pseudomonadota</taxon>
        <taxon>Betaproteobacteria</taxon>
        <taxon>Burkholderiales</taxon>
        <taxon>Oxalobacteraceae</taxon>
        <taxon>Undibacterium</taxon>
    </lineage>
</organism>
<sequence>MDQRHGAHMAANLIKKLTCDEIDTMGLGEMEAMALKAYLSVMHALNAQIVHIEKTLAKVCATHPGLSLLKSVAGIGDTLA</sequence>